<dbReference type="EMBL" id="KQ459597">
    <property type="protein sequence ID" value="KPI94784.1"/>
    <property type="molecule type" value="Genomic_DNA"/>
</dbReference>
<organism evidence="1 2">
    <name type="scientific">Papilio xuthus</name>
    <name type="common">Asian swallowtail butterfly</name>
    <dbReference type="NCBI Taxonomy" id="66420"/>
    <lineage>
        <taxon>Eukaryota</taxon>
        <taxon>Metazoa</taxon>
        <taxon>Ecdysozoa</taxon>
        <taxon>Arthropoda</taxon>
        <taxon>Hexapoda</taxon>
        <taxon>Insecta</taxon>
        <taxon>Pterygota</taxon>
        <taxon>Neoptera</taxon>
        <taxon>Endopterygota</taxon>
        <taxon>Lepidoptera</taxon>
        <taxon>Glossata</taxon>
        <taxon>Ditrysia</taxon>
        <taxon>Papilionoidea</taxon>
        <taxon>Papilionidae</taxon>
        <taxon>Papilioninae</taxon>
        <taxon>Papilio</taxon>
    </lineage>
</organism>
<proteinExistence type="predicted"/>
<evidence type="ECO:0000313" key="1">
    <source>
        <dbReference type="EMBL" id="KPI94784.1"/>
    </source>
</evidence>
<dbReference type="AlphaFoldDB" id="A0A194PPX1"/>
<sequence length="91" mass="10596">MVNLPKEIDTLDSDTLDKAFSTVPPPEPDNLKDLEYIATRTANYMNPVSWHPKCHQIVMNRVREFYNLEFKMLCDMCGTPHQQDEITAPER</sequence>
<dbReference type="Proteomes" id="UP000053268">
    <property type="component" value="Unassembled WGS sequence"/>
</dbReference>
<reference evidence="1 2" key="1">
    <citation type="journal article" date="2015" name="Nat. Commun.">
        <title>Outbred genome sequencing and CRISPR/Cas9 gene editing in butterflies.</title>
        <authorList>
            <person name="Li X."/>
            <person name="Fan D."/>
            <person name="Zhang W."/>
            <person name="Liu G."/>
            <person name="Zhang L."/>
            <person name="Zhao L."/>
            <person name="Fang X."/>
            <person name="Chen L."/>
            <person name="Dong Y."/>
            <person name="Chen Y."/>
            <person name="Ding Y."/>
            <person name="Zhao R."/>
            <person name="Feng M."/>
            <person name="Zhu Y."/>
            <person name="Feng Y."/>
            <person name="Jiang X."/>
            <person name="Zhu D."/>
            <person name="Xiang H."/>
            <person name="Feng X."/>
            <person name="Li S."/>
            <person name="Wang J."/>
            <person name="Zhang G."/>
            <person name="Kronforst M.R."/>
            <person name="Wang W."/>
        </authorList>
    </citation>
    <scope>NUCLEOTIDE SEQUENCE [LARGE SCALE GENOMIC DNA]</scope>
    <source>
        <strain evidence="1">Ya'a_city_454_Px</strain>
        <tissue evidence="1">Whole body</tissue>
    </source>
</reference>
<evidence type="ECO:0000313" key="2">
    <source>
        <dbReference type="Proteomes" id="UP000053268"/>
    </source>
</evidence>
<keyword evidence="2" id="KW-1185">Reference proteome</keyword>
<accession>A0A194PPX1</accession>
<protein>
    <submittedName>
        <fullName evidence="1">Uncharacterized protein</fullName>
    </submittedName>
</protein>
<gene>
    <name evidence="1" type="ORF">RR46_11788</name>
</gene>
<name>A0A194PPX1_PAPXU</name>